<feature type="signal peptide" evidence="4">
    <location>
        <begin position="1"/>
        <end position="28"/>
    </location>
</feature>
<dbReference type="Pfam" id="PF24300">
    <property type="entry name" value="KWL1"/>
    <property type="match status" value="1"/>
</dbReference>
<evidence type="ECO:0000256" key="1">
    <source>
        <dbReference type="ARBA" id="ARBA00004613"/>
    </source>
</evidence>
<evidence type="ECO:0000313" key="6">
    <source>
        <dbReference type="Proteomes" id="UP001291623"/>
    </source>
</evidence>
<comment type="subcellular location">
    <subcellularLocation>
        <location evidence="1">Secreted</location>
    </subcellularLocation>
</comment>
<dbReference type="EMBL" id="JAVYJV010000014">
    <property type="protein sequence ID" value="KAK4354052.1"/>
    <property type="molecule type" value="Genomic_DNA"/>
</dbReference>
<sequence length="130" mass="14052">MKKGTSPKFSILILTVIFLASTVISCAALQSSCNPSAKIKGIKPPPGKCKIGYQSECCKPGKSYTTYKCSPPVTGKTKWEETESAQDSEATVATAEEVVDTAVQREEVVGRKVLLKRLKLRAEAEAVMQK</sequence>
<dbReference type="AlphaFoldDB" id="A0AAE1V3M4"/>
<evidence type="ECO:0000313" key="5">
    <source>
        <dbReference type="EMBL" id="KAK4354052.1"/>
    </source>
</evidence>
<reference evidence="5" key="1">
    <citation type="submission" date="2023-12" db="EMBL/GenBank/DDBJ databases">
        <title>Genome assembly of Anisodus tanguticus.</title>
        <authorList>
            <person name="Wang Y.-J."/>
        </authorList>
    </citation>
    <scope>NUCLEOTIDE SEQUENCE</scope>
    <source>
        <strain evidence="5">KB-2021</strain>
        <tissue evidence="5">Leaf</tissue>
    </source>
</reference>
<feature type="chain" id="PRO_5041941433" evidence="4">
    <location>
        <begin position="29"/>
        <end position="130"/>
    </location>
</feature>
<dbReference type="PANTHER" id="PTHR33191">
    <property type="entry name" value="RIPENING-RELATED PROTEIN 2-RELATED"/>
    <property type="match status" value="1"/>
</dbReference>
<organism evidence="5 6">
    <name type="scientific">Anisodus tanguticus</name>
    <dbReference type="NCBI Taxonomy" id="243964"/>
    <lineage>
        <taxon>Eukaryota</taxon>
        <taxon>Viridiplantae</taxon>
        <taxon>Streptophyta</taxon>
        <taxon>Embryophyta</taxon>
        <taxon>Tracheophyta</taxon>
        <taxon>Spermatophyta</taxon>
        <taxon>Magnoliopsida</taxon>
        <taxon>eudicotyledons</taxon>
        <taxon>Gunneridae</taxon>
        <taxon>Pentapetalae</taxon>
        <taxon>asterids</taxon>
        <taxon>lamiids</taxon>
        <taxon>Solanales</taxon>
        <taxon>Solanaceae</taxon>
        <taxon>Solanoideae</taxon>
        <taxon>Hyoscyameae</taxon>
        <taxon>Anisodus</taxon>
    </lineage>
</organism>
<evidence type="ECO:0000256" key="3">
    <source>
        <dbReference type="ARBA" id="ARBA00022729"/>
    </source>
</evidence>
<evidence type="ECO:0000256" key="4">
    <source>
        <dbReference type="SAM" id="SignalP"/>
    </source>
</evidence>
<comment type="caution">
    <text evidence="5">The sequence shown here is derived from an EMBL/GenBank/DDBJ whole genome shotgun (WGS) entry which is preliminary data.</text>
</comment>
<keyword evidence="3 4" id="KW-0732">Signal</keyword>
<evidence type="ECO:0000256" key="2">
    <source>
        <dbReference type="ARBA" id="ARBA00022525"/>
    </source>
</evidence>
<dbReference type="PANTHER" id="PTHR33191:SF51">
    <property type="entry name" value="RIPENING-RELATED PROTEIN 1"/>
    <property type="match status" value="1"/>
</dbReference>
<dbReference type="Proteomes" id="UP001291623">
    <property type="component" value="Unassembled WGS sequence"/>
</dbReference>
<dbReference type="InterPro" id="IPR039271">
    <property type="entry name" value="Kiwellin-like"/>
</dbReference>
<accession>A0AAE1V3M4</accession>
<proteinExistence type="predicted"/>
<protein>
    <submittedName>
        <fullName evidence="5">Uncharacterized protein</fullName>
    </submittedName>
</protein>
<gene>
    <name evidence="5" type="ORF">RND71_026246</name>
</gene>
<keyword evidence="6" id="KW-1185">Reference proteome</keyword>
<name>A0AAE1V3M4_9SOLA</name>
<dbReference type="PROSITE" id="PS51257">
    <property type="entry name" value="PROKAR_LIPOPROTEIN"/>
    <property type="match status" value="1"/>
</dbReference>
<dbReference type="GO" id="GO:0005576">
    <property type="term" value="C:extracellular region"/>
    <property type="evidence" value="ECO:0007669"/>
    <property type="project" value="UniProtKB-SubCell"/>
</dbReference>
<keyword evidence="2" id="KW-0964">Secreted</keyword>